<organism evidence="2 3">
    <name type="scientific">Gnathostoma spinigerum</name>
    <dbReference type="NCBI Taxonomy" id="75299"/>
    <lineage>
        <taxon>Eukaryota</taxon>
        <taxon>Metazoa</taxon>
        <taxon>Ecdysozoa</taxon>
        <taxon>Nematoda</taxon>
        <taxon>Chromadorea</taxon>
        <taxon>Rhabditida</taxon>
        <taxon>Spirurina</taxon>
        <taxon>Gnathostomatomorpha</taxon>
        <taxon>Gnathostomatoidea</taxon>
        <taxon>Gnathostomatidae</taxon>
        <taxon>Gnathostoma</taxon>
    </lineage>
</organism>
<comment type="caution">
    <text evidence="2">The sequence shown here is derived from an EMBL/GenBank/DDBJ whole genome shotgun (WGS) entry which is preliminary data.</text>
</comment>
<proteinExistence type="predicted"/>
<dbReference type="AlphaFoldDB" id="A0ABD6EXI0"/>
<dbReference type="Proteomes" id="UP001608902">
    <property type="component" value="Unassembled WGS sequence"/>
</dbReference>
<gene>
    <name evidence="2" type="ORF">AB6A40_010869</name>
</gene>
<feature type="region of interest" description="Disordered" evidence="1">
    <location>
        <begin position="1"/>
        <end position="67"/>
    </location>
</feature>
<evidence type="ECO:0000313" key="3">
    <source>
        <dbReference type="Proteomes" id="UP001608902"/>
    </source>
</evidence>
<dbReference type="EMBL" id="JBGFUD010015584">
    <property type="protein sequence ID" value="MFH4984160.1"/>
    <property type="molecule type" value="Genomic_DNA"/>
</dbReference>
<accession>A0ABD6EXI0</accession>
<evidence type="ECO:0000256" key="1">
    <source>
        <dbReference type="SAM" id="MobiDB-lite"/>
    </source>
</evidence>
<reference evidence="2 3" key="1">
    <citation type="submission" date="2024-08" db="EMBL/GenBank/DDBJ databases">
        <title>Gnathostoma spinigerum genome.</title>
        <authorList>
            <person name="Gonzalez-Bertolin B."/>
            <person name="Monzon S."/>
            <person name="Zaballos A."/>
            <person name="Jimenez P."/>
            <person name="Dekumyoy P."/>
            <person name="Varona S."/>
            <person name="Cuesta I."/>
            <person name="Sumanam S."/>
            <person name="Adisakwattana P."/>
            <person name="Gasser R.B."/>
            <person name="Hernandez-Gonzalez A."/>
            <person name="Young N.D."/>
            <person name="Perteguer M.J."/>
        </authorList>
    </citation>
    <scope>NUCLEOTIDE SEQUENCE [LARGE SCALE GENOMIC DNA]</scope>
    <source>
        <strain evidence="2">AL3</strain>
        <tissue evidence="2">Liver</tissue>
    </source>
</reference>
<feature type="compositionally biased region" description="Low complexity" evidence="1">
    <location>
        <begin position="35"/>
        <end position="52"/>
    </location>
</feature>
<keyword evidence="3" id="KW-1185">Reference proteome</keyword>
<sequence>MEPDILFKKPFPVQGRNPIGRSTAPSLDDQENTGSVDGRLSSSSVWSRASSVPAHRRPIAVTAKTPG</sequence>
<evidence type="ECO:0000313" key="2">
    <source>
        <dbReference type="EMBL" id="MFH4984160.1"/>
    </source>
</evidence>
<protein>
    <submittedName>
        <fullName evidence="2">Uncharacterized protein</fullName>
    </submittedName>
</protein>
<name>A0ABD6EXI0_9BILA</name>